<dbReference type="AlphaFoldDB" id="A0A839ES99"/>
<proteinExistence type="predicted"/>
<evidence type="ECO:0000313" key="1">
    <source>
        <dbReference type="EMBL" id="MBA8881682.1"/>
    </source>
</evidence>
<sequence>MSGPKHLRLVADVTKFSDLDSWEHLYAYCPDCFRKMRLDKNRLGRKYGFHARINTLRKFLACKNVNCKNKVGNVFGTANEAR</sequence>
<accession>A0A839ES99</accession>
<comment type="caution">
    <text evidence="1">The sequence shown here is derived from an EMBL/GenBank/DDBJ whole genome shotgun (WGS) entry which is preliminary data.</text>
</comment>
<protein>
    <submittedName>
        <fullName evidence="1">Uncharacterized protein</fullName>
    </submittedName>
</protein>
<reference evidence="1 2" key="1">
    <citation type="submission" date="2020-07" db="EMBL/GenBank/DDBJ databases">
        <title>Genomic Encyclopedia of Type Strains, Phase IV (KMG-V): Genome sequencing to study the core and pangenomes of soil and plant-associated prokaryotes.</title>
        <authorList>
            <person name="Whitman W."/>
        </authorList>
    </citation>
    <scope>NUCLEOTIDE SEQUENCE [LARGE SCALE GENOMIC DNA]</scope>
    <source>
        <strain evidence="1 2">AN3</strain>
    </source>
</reference>
<dbReference type="EMBL" id="JACGXN010000016">
    <property type="protein sequence ID" value="MBA8881682.1"/>
    <property type="molecule type" value="Genomic_DNA"/>
</dbReference>
<name>A0A839ES99_9HYPH</name>
<organism evidence="1 2">
    <name type="scientific">Phyllobacterium myrsinacearum</name>
    <dbReference type="NCBI Taxonomy" id="28101"/>
    <lineage>
        <taxon>Bacteria</taxon>
        <taxon>Pseudomonadati</taxon>
        <taxon>Pseudomonadota</taxon>
        <taxon>Alphaproteobacteria</taxon>
        <taxon>Hyphomicrobiales</taxon>
        <taxon>Phyllobacteriaceae</taxon>
        <taxon>Phyllobacterium</taxon>
    </lineage>
</organism>
<dbReference type="Proteomes" id="UP000549052">
    <property type="component" value="Unassembled WGS sequence"/>
</dbReference>
<gene>
    <name evidence="1" type="ORF">FHW16_005427</name>
</gene>
<keyword evidence="2" id="KW-1185">Reference proteome</keyword>
<evidence type="ECO:0000313" key="2">
    <source>
        <dbReference type="Proteomes" id="UP000549052"/>
    </source>
</evidence>